<feature type="domain" description="Ig-like" evidence="13">
    <location>
        <begin position="642"/>
        <end position="730"/>
    </location>
</feature>
<feature type="domain" description="Ig-like" evidence="13">
    <location>
        <begin position="6369"/>
        <end position="6460"/>
    </location>
</feature>
<keyword evidence="6" id="KW-1015">Disulfide bond</keyword>
<feature type="domain" description="Ig-like" evidence="13">
    <location>
        <begin position="3266"/>
        <end position="3356"/>
    </location>
</feature>
<evidence type="ECO:0000259" key="11">
    <source>
        <dbReference type="PROSITE" id="PS50002"/>
    </source>
</evidence>
<feature type="compositionally biased region" description="Basic and acidic residues" evidence="10">
    <location>
        <begin position="1234"/>
        <end position="1261"/>
    </location>
</feature>
<dbReference type="InterPro" id="IPR013098">
    <property type="entry name" value="Ig_I-set"/>
</dbReference>
<dbReference type="SMART" id="SM00326">
    <property type="entry name" value="SH3"/>
    <property type="match status" value="1"/>
</dbReference>
<dbReference type="FunFam" id="2.60.40.10:FF:001409">
    <property type="entry name" value="Muscle M-line assembly protein unc-89"/>
    <property type="match status" value="1"/>
</dbReference>
<evidence type="ECO:0000256" key="3">
    <source>
        <dbReference type="ARBA" id="ARBA00022443"/>
    </source>
</evidence>
<feature type="region of interest" description="Disordered" evidence="10">
    <location>
        <begin position="1234"/>
        <end position="1262"/>
    </location>
</feature>
<dbReference type="PROSITE" id="PS50010">
    <property type="entry name" value="DH_2"/>
    <property type="match status" value="1"/>
</dbReference>
<dbReference type="InterPro" id="IPR007110">
    <property type="entry name" value="Ig-like_dom"/>
</dbReference>
<dbReference type="InterPro" id="IPR013783">
    <property type="entry name" value="Ig-like_fold"/>
</dbReference>
<dbReference type="SMART" id="SM00406">
    <property type="entry name" value="IGv"/>
    <property type="match status" value="11"/>
</dbReference>
<dbReference type="FunFam" id="2.60.40.10:FF:000345">
    <property type="entry name" value="Muscle M-line assembly protein unc-89"/>
    <property type="match status" value="12"/>
</dbReference>
<feature type="compositionally biased region" description="Low complexity" evidence="10">
    <location>
        <begin position="39"/>
        <end position="57"/>
    </location>
</feature>
<dbReference type="Proteomes" id="UP001175271">
    <property type="component" value="Unassembled WGS sequence"/>
</dbReference>
<feature type="domain" description="Ig-like" evidence="13">
    <location>
        <begin position="5033"/>
        <end position="5123"/>
    </location>
</feature>
<dbReference type="FunFam" id="2.60.40.10:FF:001436">
    <property type="entry name" value="Muscle M-line assembly protein unc-89"/>
    <property type="match status" value="1"/>
</dbReference>
<dbReference type="SUPFAM" id="SSF50044">
    <property type="entry name" value="SH3-domain"/>
    <property type="match status" value="1"/>
</dbReference>
<feature type="region of interest" description="Disordered" evidence="10">
    <location>
        <begin position="487"/>
        <end position="526"/>
    </location>
</feature>
<feature type="domain" description="Ig-like" evidence="13">
    <location>
        <begin position="3576"/>
        <end position="3665"/>
    </location>
</feature>
<feature type="domain" description="Ig-like" evidence="13">
    <location>
        <begin position="5407"/>
        <end position="5498"/>
    </location>
</feature>
<evidence type="ECO:0000256" key="2">
    <source>
        <dbReference type="ARBA" id="ARBA00006692"/>
    </source>
</evidence>
<feature type="domain" description="Ig-like" evidence="13">
    <location>
        <begin position="5505"/>
        <end position="5601"/>
    </location>
</feature>
<evidence type="ECO:0000256" key="5">
    <source>
        <dbReference type="ARBA" id="ARBA00022737"/>
    </source>
</evidence>
<dbReference type="FunFam" id="2.60.40.10:FF:000344">
    <property type="entry name" value="Muscle M-line assembly protein unc-89"/>
    <property type="match status" value="4"/>
</dbReference>
<feature type="domain" description="Ig-like" evidence="13">
    <location>
        <begin position="5224"/>
        <end position="5312"/>
    </location>
</feature>
<dbReference type="SMART" id="SM00325">
    <property type="entry name" value="RhoGEF"/>
    <property type="match status" value="1"/>
</dbReference>
<dbReference type="GO" id="GO:0045989">
    <property type="term" value="P:positive regulation of striated muscle contraction"/>
    <property type="evidence" value="ECO:0007669"/>
    <property type="project" value="UniProtKB-ARBA"/>
</dbReference>
<dbReference type="InterPro" id="IPR035899">
    <property type="entry name" value="DBL_dom_sf"/>
</dbReference>
<feature type="domain" description="Ig-like" evidence="13">
    <location>
        <begin position="5127"/>
        <end position="5215"/>
    </location>
</feature>
<feature type="domain" description="Ig-like" evidence="13">
    <location>
        <begin position="742"/>
        <end position="830"/>
    </location>
</feature>
<feature type="domain" description="Ig-like" evidence="13">
    <location>
        <begin position="562"/>
        <end position="627"/>
    </location>
</feature>
<feature type="domain" description="SH3" evidence="11">
    <location>
        <begin position="62"/>
        <end position="126"/>
    </location>
</feature>
<feature type="domain" description="Ig-like" evidence="13">
    <location>
        <begin position="3168"/>
        <end position="3258"/>
    </location>
</feature>
<feature type="domain" description="Ig-like" evidence="13">
    <location>
        <begin position="6146"/>
        <end position="6237"/>
    </location>
</feature>
<feature type="compositionally biased region" description="Low complexity" evidence="10">
    <location>
        <begin position="512"/>
        <end position="526"/>
    </location>
</feature>
<evidence type="ECO:0000259" key="12">
    <source>
        <dbReference type="PROSITE" id="PS50010"/>
    </source>
</evidence>
<feature type="domain" description="DH" evidence="12">
    <location>
        <begin position="153"/>
        <end position="331"/>
    </location>
</feature>
<dbReference type="Pfam" id="PF07653">
    <property type="entry name" value="SH3_2"/>
    <property type="match status" value="1"/>
</dbReference>
<feature type="domain" description="Ig-like" evidence="13">
    <location>
        <begin position="2585"/>
        <end position="2670"/>
    </location>
</feature>
<gene>
    <name evidence="14" type="ORF">QR680_008049</name>
</gene>
<feature type="domain" description="Ig-like" evidence="13">
    <location>
        <begin position="2151"/>
        <end position="2234"/>
    </location>
</feature>
<dbReference type="SMART" id="SM00408">
    <property type="entry name" value="IGc2"/>
    <property type="match status" value="50"/>
</dbReference>
<feature type="domain" description="Ig-like" evidence="13">
    <location>
        <begin position="1038"/>
        <end position="1121"/>
    </location>
</feature>
<feature type="domain" description="Ig-like" evidence="13">
    <location>
        <begin position="3823"/>
        <end position="3912"/>
    </location>
</feature>
<feature type="domain" description="Ig-like" evidence="13">
    <location>
        <begin position="2874"/>
        <end position="2964"/>
    </location>
</feature>
<sequence length="6474" mass="715707">MLLNNTLNDFNSIAVWRYTATEDVNYANHSARSAYRSESVTSRTNSRGRSSSTEVVSGSETRSLPVYIAIQDYVPEPTDTESIPLEQGQIVEVLDNKNPASWLVKTKARPPQTGWVPGSYFETPTEFYKQRRRTRELTSGDLKMTDEQEAIMKRDQVYHDLLHSEEEFVTHLRSAIDNYIAAFEAPDAPDEVKKLKGQLTLNLRELYNFHANVMLKGLQYYSDDPGKVGQTFVRLQKDFDHHVRLARDLPEVLRICEEGPLAEYLQNLSDRIEAGAKGYADYLKEAQNRMKEYENFFKEFIKYSSRASCSTTSMQKALELIKAVPKRTGDMEYINNIKNYPGDKNRLGHLYRHDFFQVWEGEGDGVDRYVFLFKNKVMITDKIPSEPVEFKHFATLRLDKYTVREYTITEDTLVLRPNEPGLPMFRMKAKDLASAEYVFKGWMKDMVDMQDDIAAEKEATESADTITEFDVNMSDVRSEFSEYSTMSRKSSLYTGPEEGPPRKKIKSPPVISPTGSSTSLYSGGSSSIDWTTTGTTLEMQGTRVTRTQYGFRTLQESSAKMCLKVTGYPLPDITWYKDDQLLSEDERHTFYADEDGFFAMTIDPVQVEDTGRYTCMATNEYGQASTSAFFRVLKVEKEAAPPAFVTKLTDQEVKEGETVNFECEVEGWPEPELLWLVDDQPLRPSHDFRLEYDGQSAKLEIRDAQPEDTGTYAVKITNEYGESRSSAQLTVQPDPDKNHVAPEFQAVIEDVECDEGDEVRFKAVLTGDPDPQVTWYINGVPLSESDKVKFILEDGICILTITDVTRHFDGIVTCQGMNRLGTTSCEGRLKVRVPPQAPEFNRPLEDRVISEKSSVVFECDVSGFPDPQVEFFLNNKKLSSGEENVEITGHDGYFRVEIKNCLIATHDGEIVAKATNEHGQAESRARLTVEPEDEESRSAPTFIKDIEDQTVKHGEKAVFEASVRGCPTPDVTWFVNGHKLDRDSPGVEIAVTNCDHKVTIDSAVYAGTVLCRAENSVGRYETKARLIVLPTEPKKKAPAFLQPLVNVTEIEGSTAVFEVTVDAEPKATLVWTLNGEEIKESSRFHFRSFDGSSKLEIHEIRIEEAGTVRCTATNSEGEAITECQFIVQRKACGPKFKEVPRTITVERGQEAVFEAFADAVPPATYQWSMDGKKVWNSTEGTRVETIEGRTRLIIDTTVHRETLTVSVIAENQHGMDESGARLIVEEKKVEEVRKEEARREETTHEEVSVSEETTRRAEEQRSSMYEESVSEHYEEHYTRTAPQVVSTTTVSEERFETTSTSRTGEITIEPIMVNGDIRIETTTTVEEQVTVSGRPVVKVGLKDATVVRGEEAKFSTVIESVSEKVEWFLNDQKLEPTQTGVSMTQEASEYHLALDSKVHPAGTVAAKAGDTVTTAKYDVTETKMEEAVKIEEREKFEEASKTEEEAKVVEGVKVEEQVPVERAPEKNIPEFTQHLSDVKVVEGEHFELHVTSSDMPTFKWTLNGQPMDAVEGVHIVDEGNKSTLSVDEATEKHTGEVKVTAENEAGKCESSAKIVVEKAEAKPQFDRSKTPADQEVSEGEPLKFEVALSQAPSADTKISWYINNTKLTASDEVNIVDGGDGTLRVEIAKAKPEMTGVLKCKAENAKGVDEITAKVTVKPSRAKPSFAKTPQDHLHETTDVESVKFSAIVVGNPQPEVTWYLNNEKIISSEAIRVKHETDSGKTSIRIFSPKVEQSGTVKVVASNEVGSVEATANLKIEKKAEIPRFVTVMNDKQLNEGETATFKATIAAYPEPEIVWTLNGEPLKPSENVIVTNVGDQHTLEMTKVTHGQTGEISCTATNAAGTKKQNATLLVKEVGEAPTFTRNLEDRLVEEKEVLIMEAKMADVKPKPTVQWFRDGQLIESDEHFRISEQEDGTLQLKIISAEMSDKARITIRAENKWGSAECTASIGVTKKRMQSKPAFLSDIAPITLNEGDSLQVKLIVTGDPEPYAKWYINDQMVYPTEDTEIKNENGVYSMTIHGVTTDMTGKIKCVIGNRMGEATTEGKLTVIQPIPVAFETVLCDATCREGDTLKLKAVLLGEPMPDVTWYVNGNKLEETQNIKIHAEKGTYTVTIKDITCDYSGKVVCEAINEYGKASSEAMLLVLPRGEPPDFLEWLSNVRARQGSKVVHKVVFTGDPKPTLTWFINNEEVHSSEEISIVTDNSTSTLTINNFNPDKHIGEIICKAENEAGEVSCTANMGTYTSDMFSESESEAMAEENLEMEELTEVGTDHEESLHEDIARTPTPVMAPKFITKIKDTRAKRGHQAIFECVVPDTKGVCCKWLKDGKEIELIARIRVQTRTIEGYTTNELIIDEVVPEDAGKYTVIVENRAGQDTCEATLHVVEVIEKPEERQPEFVVQLKDKSVKASEKVTFECKVVGEPQPQVTWYHGEEKLEEVPKKVIIESDESIHRLVIEATEVRDEGSYSCVAENTAGTTKSEATLQVISEPPHFTKSLQDKSVKVGEKVILDCSVKGVPQPTVEFYHESTRITSSQRITVEHDASNTHWRIVIKEATTEDFRKYRAEAKNSAGTAISEATVIGQQSPVFEQGLKKTSVKEKETVRMEVKVNGFPNPELKWFKDGQPVVADGSRIVIKEETLIINEARIEDSGTYTVEATNAAGKETSSAPVTVEPSAEGPKFTEGLKSVSIKESETAEMSVTVAGKPEPEVQWFKDSQPVQVDGAHFIEKKDSEGHHTLIIKDARVEDKGTYSCKATNVAGTAESSATVTVEIRQAAPQFTETLKSVTIKESESTQLSVTVTGQPEPEVTWFKDSQPVQVDGTHFVSKKDSEGHHSLTIKEAKIEDLGTYSCKATNVAGFAESSSTVNVEARHEAPQFVEALRSVSIQETESTELSVTVSGKPEPEVKWFKDSQPVQIDGSHVVEKKDSEGHHTLIIKDARVEDKGTYSCKASNIAGYAECTASVNVQIVAEGPKFTEPLKSVSIKETEFTELSITVAGKPEPEIQWFKDSQPIQMDGTHFIEKKVSTGQYTLTIRDARLTDLGTYSCQATNVAGKAETSASVTVLEKMTGPEFVKKLMPIQVKESQNAQFEVTVTGKPEPKITWYKDEQPIEADGSHIVTRREEKGQYTMIINQARLEDVGTYSCRATNEFGMAESKASFGVQEVLEAPEFKDTLKALEVKESETAEMSVTVAGRPEPEVTWYKDSQPIQIDGSHLVEKKDSEGHHTLIIKDARLEDVGTYSCKAVNKAGTAESKASFGVQEVVEAPEFTDALRPIEVRESETAEMSVTVAGRPEPEVTWYKDSQPVQIDGSHVVEKKDSEGHHTLVIKDARLEDVGTYSCKAVNKAGTAETRASFGVQEVLEAPEFTEGLTEAEVTQGEEATLQCTVVGKPEPEVVWKKDGVPVNVDQSHVISKKDQEGHHSLVIKNVASEDVGTYSCEAVNKAGKAETAASLKFPKYGFERAEEGVVEPFFVESLKPAQVTEGDTVILECRVNKESSPEVHWFRDSQEIVPGPNVVVEKLDDGLLRLKITKATHEDLGAYKCEAVNKAGKADTVASLDVKYAEEKKAEEAEEVRPMFIEPLHETTVTEGATVSMECRVNQESHPTIQWFKDDKPVQLGDHVLVEQTDDGKLKITIHNATQEDVGAYRCEAVNKAGKADTVAKLDLKYAEEKEAVVGEEVVQPMFIEPLHETAVTEGATVTMECQVNEESHPEIQWYKDDKPVQLGDHVVVEHTDDGKLKITIQNATKEDVGAYRCEAVNKAGTATTSAALTLQYAEEKAVEHAEEGVLEEIGGVEKAPEEVVTELLAGESEARETAVGRSPPEFVELLRSATTTIGGTAILRCKVKGAPRPKIKWTKDGQDVEMSVRIRSVYAEDGSIELTVENVSKADEGEYRCEASNELGTAWTEGPITVAEEGTLPTEGEAPDFLQPVRPITVTEGETAILEGKTSGEPQPKVKWYKNQVELKPDDRVTVESLPDGTQRLTIKNATMADMDEYRCEASNDYGDVWSDVTLTVKVAQVTEPFEKGQVAPTFVKTLEEVRATEGDHVELECIIVGEPMPEIRWYKNKEEISSQDAHFHQTTKSDGTARLTIDSVEVADAGEYRCEAKNPAGTARTEAPLKVVTAEEEHLLTEVAPEFSKDLKAVQAKEGEPVVFECKISAMPQPQVKWFKDGEELKPGDGIEIEALDDGTNRLKIDKAKVDDQGNYRVEATNNAGSMSSKAPLTVTAVEKLKLKKGLEDQKVPLGARIRLSIEVEGKPKTVKWFRGHEEVVSSTTTHIEKVTDEEYKLEIEKAELSDDGAYRVVLSTETESIESSCQVTVTSVEVKPSFAKGLEDKSVPKGSALALEIEVDGKPKQVKWLKNGSPVDERRAKVEDLGNGKYRLTIPEMGDDDFGDYSVVVSNDAGEATSKAKVTVAEGKPELVSGLVPTSVKEGETVKLEVKTKGPVKQVKWYRNGDEIKDAETKDLGDGTYQLIIPSAKKSDAGEYKVVLSNDAGSVDSSAALTVKKEPIRFKKGLEDQTAKVGDKVILEVETNGKPKQVKWYKNGKEIAPGDHAEPKAVSDTKYQLVIPEATEDDSADFKVVVTDDDGESADSSCALTVKLPAEEKPYEEISIPVPAIAFKKGLEDQTVKPGEKAVLEIETNKKPKQVKWYKNGKEIAPGAHAEPKAVSDTVYQLVIPDATEDDTADYKVVVTDDDDNTADSSCALTVKLPAEEKPFEEISIPVPAIGFKKGLEDQTVKPGDKAVLEVETNKKPKQVKWYKNGKEIAPGANAQPKAVSDTVYQLVIPDATEDDTADYKVVIGDDDDNTADSSCALTVKLPAEEKPYEEISIPVPAIGFKKGLEDQTVKPGDKAVLEVETNKKPKQVKWYKNGKEIAPGANAQPKAVSDTVYQLVIPDATKDDSADYKVVVTDDDNNTADSSGALTVKLPGKISIVKGLEDQTVKPGVKVILEVEVDRAPKQVKWYKNGKEVAPGDKATPKKVDDKKYQLEIPDAQDGDSADYEVVLLDDEDNTADSSCALTVKLPSEQPKFVKGLEDVFIPVGSPLELEIKTSGSPKIVRWYRNGQEVTAETAAKVKLTKVDDNNYTLKIDKSEVADSGTYQVEIENDAGKAKSIGDVTVEVPIEFLKPLKDVEVREGEQAQFEVETNTKVRKVTWYRNGQEIKTDSRVITRVEETKFRLVIKTSVKEDAGTYKVVLWNSCGEVDSEAKLTVKKAKGDEPKILKGLEDQVVSKGADLVFEVRIQGEDLELKWFKDGQPVGASAKIEKIDDNTYRLTVPKADIPDAGQYSVEVANDAGKAKSSASGEVDEVPEIVKGLEDSEISQDDDQLFRVEVSAPVRQVKWYKNGQEIKPVGNVTQKKVSAKKYELCISKAQLDDAGTFKVVLSNAAGSCESSAALSVVKPNILKVLKGLEDVTVTDGEPVELSCKVEGTPKTVRWYKNGQEIKPDDRVHVEENPATGEYFLKIPQSTVSDGAAYRIVLTNERGEVYSGSVAHVRAKKPEAVTEAANFVSPLKDTDVPEGDTLTLKCQVSGQPEPEVKWYRNGQELSKDDRTSIRLAFDGTATLRIRDSKKSDAGEYHVVASNEAGSSESRCKVGVLAVEELPEPPKFVIPLRNIGAFPGAKAEFNVKVRGVPRPALTWFLNGKPISLEDPRFAVEDMADGNFTLVIKDVQAEDYGTIRCVAENDSGKDECEAEFSESKDKPERIKEGEGYPPRFNVPLWDRRIPEGDPLSIECHVDAKPLADIRWTKDGELLQESENVQIWNTPDGACRVKISKFTQYDIGVYKCQAKNCHGVADTRANYNVEVELIEERAERKEYPPRFNPQLSDVSVPAGATISLSCGVDAVPTASVVWYKDGLPVKLDGRVEAEYDEKSGQCRLTIRDARDSDDGAYRCVATNEHGTTNTACLVGVKSVKEEVKKEGEEPFFTKGLVDTWTDRGETLTLKCCVTGDPRPEIKWYRNGVLLRDSQRVSLDYASDGTCTCVVRECNLSDEGIYRCEAENSLGKAKTQATAHIEMGRAKADKVKLPEGEAPRFVIPLEDMTVLLGSSLELECKVAGQPMPQVKWAKDGAPVWDDPRYEWTTDATAEVYKLYIKEATIYDEGTYRCVATNDSGQATSKAYVKIDDGTYGAIPKEAAMTPPRITLHLGDARATEGQPLKLECKIEANPLPELTWYKDGERIIASDNVRMELDPDGTARLIIPQCTMDDDGIYRVIATNPAGSAHDKANATVKRAPAGLIENGFPEEDFQASKAPKVIIPLENVKVPEKHKISLRCKFSGDPRPSIKWFKDGERIYAFGRCQLTENEDGNCELIIDSAGRMDNGCYRCVAENIYGAARTMCEVIVQLKERKPRDFEAELKEGNAPGFSIPVTDKRVKQGDTVTFECLPYGNPFPSIKWMKDGIELLPSPEIKMEATEDGTQHLILSNVDFLSEGYYRCVATNDYGTASTKAELNLSGKGIEVYCTIGDLW</sequence>
<name>A0AA39M6C4_9BILA</name>
<feature type="domain" description="Ig-like" evidence="13">
    <location>
        <begin position="1860"/>
        <end position="1957"/>
    </location>
</feature>
<feature type="domain" description="Ig-like" evidence="13">
    <location>
        <begin position="5719"/>
        <end position="5810"/>
    </location>
</feature>
<feature type="domain" description="Ig-like" evidence="13">
    <location>
        <begin position="3364"/>
        <end position="3454"/>
    </location>
</feature>
<dbReference type="GO" id="GO:0005085">
    <property type="term" value="F:guanyl-nucleotide exchange factor activity"/>
    <property type="evidence" value="ECO:0007669"/>
    <property type="project" value="InterPro"/>
</dbReference>
<feature type="domain" description="Ig-like" evidence="13">
    <location>
        <begin position="2678"/>
        <end position="2768"/>
    </location>
</feature>
<feature type="domain" description="Ig-like" evidence="13">
    <location>
        <begin position="1563"/>
        <end position="1656"/>
    </location>
</feature>
<feature type="domain" description="Ig-like" evidence="13">
    <location>
        <begin position="5825"/>
        <end position="5914"/>
    </location>
</feature>
<dbReference type="Pfam" id="PF07679">
    <property type="entry name" value="I-set"/>
    <property type="match status" value="56"/>
</dbReference>
<dbReference type="InterPro" id="IPR011993">
    <property type="entry name" value="PH-like_dom_sf"/>
</dbReference>
<dbReference type="GO" id="GO:0040017">
    <property type="term" value="P:positive regulation of locomotion"/>
    <property type="evidence" value="ECO:0007669"/>
    <property type="project" value="UniProtKB-ARBA"/>
</dbReference>
<dbReference type="InterPro" id="IPR003598">
    <property type="entry name" value="Ig_sub2"/>
</dbReference>
<feature type="domain" description="Ig-like" evidence="13">
    <location>
        <begin position="4137"/>
        <end position="4226"/>
    </location>
</feature>
<dbReference type="InterPro" id="IPR003599">
    <property type="entry name" value="Ig_sub"/>
</dbReference>
<comment type="caution">
    <text evidence="14">The sequence shown here is derived from an EMBL/GenBank/DDBJ whole genome shotgun (WGS) entry which is preliminary data.</text>
</comment>
<dbReference type="FunFam" id="2.60.40.10:FF:000032">
    <property type="entry name" value="palladin isoform X1"/>
    <property type="match status" value="3"/>
</dbReference>
<feature type="domain" description="Ig-like" evidence="13">
    <location>
        <begin position="4838"/>
        <end position="4929"/>
    </location>
</feature>
<dbReference type="PROSITE" id="PS50835">
    <property type="entry name" value="IG_LIKE"/>
    <property type="match status" value="51"/>
</dbReference>
<evidence type="ECO:0000256" key="8">
    <source>
        <dbReference type="ARBA" id="ARBA00023319"/>
    </source>
</evidence>
<dbReference type="InterPro" id="IPR036028">
    <property type="entry name" value="SH3-like_dom_sf"/>
</dbReference>
<dbReference type="FunFam" id="2.60.40.10:FF:000425">
    <property type="entry name" value="Myosin light chain kinase"/>
    <property type="match status" value="10"/>
</dbReference>
<feature type="domain" description="Ig-like" evidence="13">
    <location>
        <begin position="5315"/>
        <end position="5403"/>
    </location>
</feature>
<feature type="domain" description="Ig-like" evidence="13">
    <location>
        <begin position="4032"/>
        <end position="4122"/>
    </location>
</feature>
<keyword evidence="8" id="KW-0393">Immunoglobulin domain</keyword>
<evidence type="ECO:0000256" key="1">
    <source>
        <dbReference type="ARBA" id="ARBA00004161"/>
    </source>
</evidence>
<evidence type="ECO:0008006" key="16">
    <source>
        <dbReference type="Google" id="ProtNLM"/>
    </source>
</evidence>
<feature type="domain" description="Ig-like" evidence="13">
    <location>
        <begin position="2395"/>
        <end position="2484"/>
    </location>
</feature>
<evidence type="ECO:0000259" key="13">
    <source>
        <dbReference type="PROSITE" id="PS50835"/>
    </source>
</evidence>
<dbReference type="PROSITE" id="PS50002">
    <property type="entry name" value="SH3"/>
    <property type="match status" value="1"/>
</dbReference>
<keyword evidence="15" id="KW-1185">Reference proteome</keyword>
<dbReference type="Gene3D" id="2.30.29.30">
    <property type="entry name" value="Pleckstrin-homology domain (PH domain)/Phosphotyrosine-binding domain (PTB)"/>
    <property type="match status" value="1"/>
</dbReference>
<feature type="region of interest" description="Disordered" evidence="10">
    <location>
        <begin position="2658"/>
        <end position="2680"/>
    </location>
</feature>
<feature type="domain" description="Ig-like" evidence="13">
    <location>
        <begin position="4933"/>
        <end position="5025"/>
    </location>
</feature>
<feature type="domain" description="Ig-like" evidence="13">
    <location>
        <begin position="2490"/>
        <end position="2580"/>
    </location>
</feature>
<feature type="domain" description="Ig-like" evidence="13">
    <location>
        <begin position="1764"/>
        <end position="1852"/>
    </location>
</feature>
<feature type="domain" description="Ig-like" evidence="13">
    <location>
        <begin position="6038"/>
        <end position="6128"/>
    </location>
</feature>
<dbReference type="SMART" id="SM00409">
    <property type="entry name" value="IG"/>
    <property type="match status" value="56"/>
</dbReference>
<feature type="domain" description="Ig-like" evidence="13">
    <location>
        <begin position="1960"/>
        <end position="2048"/>
    </location>
</feature>
<feature type="domain" description="Ig-like" evidence="13">
    <location>
        <begin position="4422"/>
        <end position="4507"/>
    </location>
</feature>
<evidence type="ECO:0000313" key="15">
    <source>
        <dbReference type="Proteomes" id="UP001175271"/>
    </source>
</evidence>
<dbReference type="GO" id="GO:0060298">
    <property type="term" value="P:positive regulation of sarcomere organization"/>
    <property type="evidence" value="ECO:0007669"/>
    <property type="project" value="UniProtKB-ARBA"/>
</dbReference>
<organism evidence="14 15">
    <name type="scientific">Steinernema hermaphroditum</name>
    <dbReference type="NCBI Taxonomy" id="289476"/>
    <lineage>
        <taxon>Eukaryota</taxon>
        <taxon>Metazoa</taxon>
        <taxon>Ecdysozoa</taxon>
        <taxon>Nematoda</taxon>
        <taxon>Chromadorea</taxon>
        <taxon>Rhabditida</taxon>
        <taxon>Tylenchina</taxon>
        <taxon>Panagrolaimomorpha</taxon>
        <taxon>Strongyloidoidea</taxon>
        <taxon>Steinernematidae</taxon>
        <taxon>Steinernema</taxon>
    </lineage>
</organism>
<dbReference type="SUPFAM" id="SSF48065">
    <property type="entry name" value="DBL homology domain (DH-domain)"/>
    <property type="match status" value="1"/>
</dbReference>
<comment type="similarity">
    <text evidence="2">Belongs to the protein kinase superfamily. CAMK Ser/Thr protein kinase family.</text>
</comment>
<dbReference type="InterPro" id="IPR001452">
    <property type="entry name" value="SH3_domain"/>
</dbReference>
<keyword evidence="7" id="KW-0514">Muscle protein</keyword>
<proteinExistence type="inferred from homology"/>
<keyword evidence="4" id="KW-0963">Cytoplasm</keyword>
<dbReference type="GO" id="GO:0019899">
    <property type="term" value="F:enzyme binding"/>
    <property type="evidence" value="ECO:0007669"/>
    <property type="project" value="UniProtKB-ARBA"/>
</dbReference>
<feature type="domain" description="Ig-like" evidence="13">
    <location>
        <begin position="4512"/>
        <end position="4602"/>
    </location>
</feature>
<dbReference type="GO" id="GO:0045214">
    <property type="term" value="P:sarcomere organization"/>
    <property type="evidence" value="ECO:0007669"/>
    <property type="project" value="UniProtKB-ARBA"/>
</dbReference>
<dbReference type="PANTHER" id="PTHR47633">
    <property type="entry name" value="IMMUNOGLOBULIN"/>
    <property type="match status" value="1"/>
</dbReference>
<dbReference type="Pfam" id="PF22697">
    <property type="entry name" value="SOS1_NGEF_PH"/>
    <property type="match status" value="1"/>
</dbReference>
<comment type="subcellular location">
    <subcellularLocation>
        <location evidence="1">Cytoplasm</location>
        <location evidence="1">Myofibril</location>
        <location evidence="1">Sarcomere</location>
        <location evidence="1">A band</location>
    </subcellularLocation>
</comment>
<feature type="domain" description="Ig-like" evidence="13">
    <location>
        <begin position="3470"/>
        <end position="3559"/>
    </location>
</feature>
<accession>A0AA39M6C4</accession>
<evidence type="ECO:0000256" key="6">
    <source>
        <dbReference type="ARBA" id="ARBA00023157"/>
    </source>
</evidence>
<feature type="domain" description="Ig-like" evidence="13">
    <location>
        <begin position="3926"/>
        <end position="4015"/>
    </location>
</feature>
<dbReference type="InterPro" id="IPR055251">
    <property type="entry name" value="SOS1_NGEF_PH"/>
</dbReference>
<keyword evidence="3 9" id="KW-0728">SH3 domain</keyword>
<protein>
    <recommendedName>
        <fullName evidence="16">Muscle M-line assembly protein unc-89</fullName>
    </recommendedName>
</protein>
<feature type="domain" description="Ig-like" evidence="13">
    <location>
        <begin position="5612"/>
        <end position="5702"/>
    </location>
</feature>
<dbReference type="InterPro" id="IPR013106">
    <property type="entry name" value="Ig_V-set"/>
</dbReference>
<dbReference type="FunFam" id="2.60.40.10:FF:000107">
    <property type="entry name" value="Myosin, light chain kinase a"/>
    <property type="match status" value="12"/>
</dbReference>
<keyword evidence="5" id="KW-0677">Repeat</keyword>
<dbReference type="Gene3D" id="2.60.40.10">
    <property type="entry name" value="Immunoglobulins"/>
    <property type="match status" value="57"/>
</dbReference>
<evidence type="ECO:0000256" key="10">
    <source>
        <dbReference type="SAM" id="MobiDB-lite"/>
    </source>
</evidence>
<dbReference type="SUPFAM" id="SSF50729">
    <property type="entry name" value="PH domain-like"/>
    <property type="match status" value="1"/>
</dbReference>
<feature type="domain" description="Ig-like" evidence="13">
    <location>
        <begin position="3070"/>
        <end position="3160"/>
    </location>
</feature>
<feature type="domain" description="Ig-like" evidence="13">
    <location>
        <begin position="4729"/>
        <end position="4820"/>
    </location>
</feature>
<feature type="domain" description="Ig-like" evidence="13">
    <location>
        <begin position="940"/>
        <end position="1027"/>
    </location>
</feature>
<evidence type="ECO:0000313" key="14">
    <source>
        <dbReference type="EMBL" id="KAK0423256.1"/>
    </source>
</evidence>
<feature type="domain" description="Ig-like" evidence="13">
    <location>
        <begin position="2972"/>
        <end position="3062"/>
    </location>
</feature>
<dbReference type="SUPFAM" id="SSF48726">
    <property type="entry name" value="Immunoglobulin"/>
    <property type="match status" value="56"/>
</dbReference>
<dbReference type="InterPro" id="IPR000219">
    <property type="entry name" value="DH_dom"/>
</dbReference>
<dbReference type="InterPro" id="IPR036179">
    <property type="entry name" value="Ig-like_dom_sf"/>
</dbReference>
<feature type="domain" description="Ig-like" evidence="13">
    <location>
        <begin position="4329"/>
        <end position="4416"/>
    </location>
</feature>
<dbReference type="PANTHER" id="PTHR47633:SF4">
    <property type="entry name" value="MYOPALLADIN ISOFORM X1"/>
    <property type="match status" value="1"/>
</dbReference>
<reference evidence="14" key="1">
    <citation type="submission" date="2023-06" db="EMBL/GenBank/DDBJ databases">
        <title>Genomic analysis of the entomopathogenic nematode Steinernema hermaphroditum.</title>
        <authorList>
            <person name="Schwarz E.M."/>
            <person name="Heppert J.K."/>
            <person name="Baniya A."/>
            <person name="Schwartz H.T."/>
            <person name="Tan C.-H."/>
            <person name="Antoshechkin I."/>
            <person name="Sternberg P.W."/>
            <person name="Goodrich-Blair H."/>
            <person name="Dillman A.R."/>
        </authorList>
    </citation>
    <scope>NUCLEOTIDE SEQUENCE</scope>
    <source>
        <strain evidence="14">PS9179</strain>
        <tissue evidence="14">Whole animal</tissue>
    </source>
</reference>
<evidence type="ECO:0000256" key="7">
    <source>
        <dbReference type="ARBA" id="ARBA00023179"/>
    </source>
</evidence>
<dbReference type="CDD" id="cd00096">
    <property type="entry name" value="Ig"/>
    <property type="match status" value="2"/>
</dbReference>
<dbReference type="FunFam" id="2.60.40.10:FF:000080">
    <property type="entry name" value="Myosin light chain kinase, smooth muscle"/>
    <property type="match status" value="1"/>
</dbReference>
<feature type="domain" description="Ig-like" evidence="13">
    <location>
        <begin position="5930"/>
        <end position="6021"/>
    </location>
</feature>
<feature type="domain" description="Ig-like" evidence="13">
    <location>
        <begin position="3683"/>
        <end position="3772"/>
    </location>
</feature>
<dbReference type="EMBL" id="JAUCMV010000001">
    <property type="protein sequence ID" value="KAK0423256.1"/>
    <property type="molecule type" value="Genomic_DNA"/>
</dbReference>
<dbReference type="Gene3D" id="2.30.30.40">
    <property type="entry name" value="SH3 Domains"/>
    <property type="match status" value="1"/>
</dbReference>
<evidence type="ECO:0000256" key="4">
    <source>
        <dbReference type="ARBA" id="ARBA00022490"/>
    </source>
</evidence>
<feature type="domain" description="Ig-like" evidence="13">
    <location>
        <begin position="2054"/>
        <end position="2143"/>
    </location>
</feature>
<feature type="domain" description="Ig-like" evidence="13">
    <location>
        <begin position="4620"/>
        <end position="4711"/>
    </location>
</feature>
<evidence type="ECO:0000256" key="9">
    <source>
        <dbReference type="PROSITE-ProRule" id="PRU00192"/>
    </source>
</evidence>
<feature type="region of interest" description="Disordered" evidence="10">
    <location>
        <begin position="31"/>
        <end position="57"/>
    </location>
</feature>
<dbReference type="Pfam" id="PF00621">
    <property type="entry name" value="RhoGEF"/>
    <property type="match status" value="1"/>
</dbReference>
<feature type="domain" description="Ig-like" evidence="13">
    <location>
        <begin position="2776"/>
        <end position="2866"/>
    </location>
</feature>
<dbReference type="GO" id="GO:0031672">
    <property type="term" value="C:A band"/>
    <property type="evidence" value="ECO:0007669"/>
    <property type="project" value="UniProtKB-SubCell"/>
</dbReference>
<feature type="domain" description="Ig-like" evidence="13">
    <location>
        <begin position="2290"/>
        <end position="2382"/>
    </location>
</feature>
<dbReference type="Gene3D" id="1.20.900.10">
    <property type="entry name" value="Dbl homology (DH) domain"/>
    <property type="match status" value="1"/>
</dbReference>
<feature type="domain" description="Ig-like" evidence="13">
    <location>
        <begin position="6259"/>
        <end position="6350"/>
    </location>
</feature>